<keyword evidence="2" id="KW-0472">Membrane</keyword>
<evidence type="ECO:0000256" key="1">
    <source>
        <dbReference type="SAM" id="Coils"/>
    </source>
</evidence>
<name>A0AAP9T0X9_9GAMM</name>
<evidence type="ECO:0000313" key="4">
    <source>
        <dbReference type="Proteomes" id="UP000509761"/>
    </source>
</evidence>
<sequence length="354" mass="41871">MSKKDNLNKFLNRKEKVKFSLWRRVNYNVHLNTVAQLGTLLVVTFGYFYTIQPVFQHQLLAEKNAQIELDKVRLESEISDIEEDLAHRRRSLDEVSSRNKSLEESVSSYENEIDELLSVRAELEEQVRVAYLNLQEEQEKSNALLNEVEIAIKRETEANERIARIRMEVGSELEALENARWELILTDLSILSVVRRRGAFGYFRTSEDDDVFTYSNYLNDVSENWPNLYLSLMSSIDELEENNRSENKYPSSYIEELRGFARDNRSSLRCERPDFNEMEDDFNRELEDIIRLAEIEARQDMDRIRSENIRPTVFAEGYFESLVRTKVIGEELELDFEFREMVMQKWSDCSNKVF</sequence>
<organism evidence="3 4">
    <name type="scientific">Vreelandella titanicae</name>
    <dbReference type="NCBI Taxonomy" id="664683"/>
    <lineage>
        <taxon>Bacteria</taxon>
        <taxon>Pseudomonadati</taxon>
        <taxon>Pseudomonadota</taxon>
        <taxon>Gammaproteobacteria</taxon>
        <taxon>Oceanospirillales</taxon>
        <taxon>Halomonadaceae</taxon>
        <taxon>Vreelandella</taxon>
    </lineage>
</organism>
<keyword evidence="2" id="KW-0812">Transmembrane</keyword>
<proteinExistence type="predicted"/>
<dbReference type="AlphaFoldDB" id="A0AAP9T0X9"/>
<protein>
    <submittedName>
        <fullName evidence="3">Uncharacterized protein</fullName>
    </submittedName>
</protein>
<keyword evidence="4" id="KW-1185">Reference proteome</keyword>
<feature type="transmembrane region" description="Helical" evidence="2">
    <location>
        <begin position="29"/>
        <end position="49"/>
    </location>
</feature>
<evidence type="ECO:0000313" key="3">
    <source>
        <dbReference type="EMBL" id="QKS24710.1"/>
    </source>
</evidence>
<reference evidence="3 4" key="1">
    <citation type="submission" date="2019-12" db="EMBL/GenBank/DDBJ databases">
        <title>Genome sequencing and assembly of endphytes of Porphyra tenera.</title>
        <authorList>
            <person name="Park J.M."/>
            <person name="Shin R."/>
            <person name="Jo S.H."/>
        </authorList>
    </citation>
    <scope>NUCLEOTIDE SEQUENCE [LARGE SCALE GENOMIC DNA]</scope>
    <source>
        <strain evidence="3 4">GPM3</strain>
    </source>
</reference>
<gene>
    <name evidence="3" type="ORF">FX987_02492</name>
</gene>
<dbReference type="Proteomes" id="UP000509761">
    <property type="component" value="Chromosome"/>
</dbReference>
<keyword evidence="2" id="KW-1133">Transmembrane helix</keyword>
<evidence type="ECO:0000256" key="2">
    <source>
        <dbReference type="SAM" id="Phobius"/>
    </source>
</evidence>
<dbReference type="RefSeq" id="WP_174788250.1">
    <property type="nucleotide sequence ID" value="NZ_CP054580.1"/>
</dbReference>
<accession>A0AAP9T0X9</accession>
<dbReference type="EMBL" id="CP054580">
    <property type="protein sequence ID" value="QKS24710.1"/>
    <property type="molecule type" value="Genomic_DNA"/>
</dbReference>
<feature type="coiled-coil region" evidence="1">
    <location>
        <begin position="57"/>
        <end position="154"/>
    </location>
</feature>
<keyword evidence="1" id="KW-0175">Coiled coil</keyword>